<evidence type="ECO:0000313" key="12">
    <source>
        <dbReference type="Proteomes" id="UP000281028"/>
    </source>
</evidence>
<dbReference type="InterPro" id="IPR005122">
    <property type="entry name" value="Uracil-DNA_glycosylase-like"/>
</dbReference>
<dbReference type="InterPro" id="IPR002043">
    <property type="entry name" value="UDG_fam1"/>
</dbReference>
<sequence length="223" mass="25138">MNVQMEESWKDVLKDEFNKTYFSEIVMHLKHEKALGKTIYPAGNLIFNAFDKTPFDKVKVVILGQDPYHGPGQAHGLSFSVLDGIKPPPSLVNIYKEMKTDLGLEIPASGNLTKWAEHGVLLLNAFLTVRASEPASHSKIGWENFTDAVIRKISDQKQNVVFLLWGRFAQDKQILIDATRHHILKAAHPSPFSADKGFFGCKHFSRTNELLQKAGIEAVDWRL</sequence>
<dbReference type="InterPro" id="IPR018085">
    <property type="entry name" value="Ura-DNA_Glyclase_AS"/>
</dbReference>
<reference evidence="11" key="1">
    <citation type="submission" date="2020-05" db="EMBL/GenBank/DDBJ databases">
        <title>Chitinophaga laudate sp. nov., isolated from a tropical peat swamp.</title>
        <authorList>
            <person name="Goh C.B.S."/>
            <person name="Lee M.S."/>
            <person name="Parimannan S."/>
            <person name="Pasbakhsh P."/>
            <person name="Yule C.M."/>
            <person name="Rajandas H."/>
            <person name="Loke S."/>
            <person name="Croft L."/>
            <person name="Tan J.B.L."/>
        </authorList>
    </citation>
    <scope>NUCLEOTIDE SEQUENCE</scope>
    <source>
        <strain evidence="11">Mgbs1</strain>
    </source>
</reference>
<protein>
    <recommendedName>
        <fullName evidence="5 9">Uracil-DNA glycosylase</fullName>
        <shortName evidence="9">UDG</shortName>
        <ecNumber evidence="4 9">3.2.2.27</ecNumber>
    </recommendedName>
</protein>
<keyword evidence="7 9" id="KW-0378">Hydrolase</keyword>
<dbReference type="InterPro" id="IPR036895">
    <property type="entry name" value="Uracil-DNA_glycosylase-like_sf"/>
</dbReference>
<dbReference type="PANTHER" id="PTHR11264">
    <property type="entry name" value="URACIL-DNA GLYCOSYLASE"/>
    <property type="match status" value="1"/>
</dbReference>
<name>A0A3S1D5F8_9BACT</name>
<dbReference type="PROSITE" id="PS00130">
    <property type="entry name" value="U_DNA_GLYCOSYLASE"/>
    <property type="match status" value="1"/>
</dbReference>
<comment type="function">
    <text evidence="2 9 10">Excises uracil residues from the DNA which can arise as a result of misincorporation of dUMP residues by DNA polymerase or due to deamination of cytosine.</text>
</comment>
<evidence type="ECO:0000256" key="1">
    <source>
        <dbReference type="ARBA" id="ARBA00001400"/>
    </source>
</evidence>
<proteinExistence type="inferred from homology"/>
<dbReference type="GO" id="GO:0097510">
    <property type="term" value="P:base-excision repair, AP site formation via deaminated base removal"/>
    <property type="evidence" value="ECO:0007669"/>
    <property type="project" value="TreeGrafter"/>
</dbReference>
<gene>
    <name evidence="9 11" type="primary">ung</name>
    <name evidence="11" type="ORF">ECE50_030270</name>
</gene>
<evidence type="ECO:0000256" key="7">
    <source>
        <dbReference type="ARBA" id="ARBA00022801"/>
    </source>
</evidence>
<dbReference type="AlphaFoldDB" id="A0A3S1D5F8"/>
<evidence type="ECO:0000256" key="9">
    <source>
        <dbReference type="HAMAP-Rule" id="MF_00148"/>
    </source>
</evidence>
<dbReference type="FunFam" id="3.40.470.10:FF:000001">
    <property type="entry name" value="Uracil-DNA glycosylase"/>
    <property type="match status" value="1"/>
</dbReference>
<comment type="catalytic activity">
    <reaction evidence="1 9 10">
        <text>Hydrolyzes single-stranded DNA or mismatched double-stranded DNA and polynucleotides, releasing free uracil.</text>
        <dbReference type="EC" id="3.2.2.27"/>
    </reaction>
</comment>
<keyword evidence="8 9" id="KW-0234">DNA repair</keyword>
<dbReference type="Gene3D" id="3.40.470.10">
    <property type="entry name" value="Uracil-DNA glycosylase-like domain"/>
    <property type="match status" value="1"/>
</dbReference>
<feature type="active site" description="Proton acceptor" evidence="9">
    <location>
        <position position="66"/>
    </location>
</feature>
<dbReference type="NCBIfam" id="NF003592">
    <property type="entry name" value="PRK05254.1-5"/>
    <property type="match status" value="1"/>
</dbReference>
<accession>A0A3S1D5F8</accession>
<dbReference type="CDD" id="cd10027">
    <property type="entry name" value="UDG-F1-like"/>
    <property type="match status" value="1"/>
</dbReference>
<dbReference type="EC" id="3.2.2.27" evidence="4 9"/>
<dbReference type="PANTHER" id="PTHR11264:SF0">
    <property type="entry name" value="URACIL-DNA GLYCOSYLASE"/>
    <property type="match status" value="1"/>
</dbReference>
<comment type="similarity">
    <text evidence="3 9 10">Belongs to the uracil-DNA glycosylase (UDG) superfamily. UNG family.</text>
</comment>
<evidence type="ECO:0000256" key="3">
    <source>
        <dbReference type="ARBA" id="ARBA00008184"/>
    </source>
</evidence>
<comment type="caution">
    <text evidence="11">The sequence shown here is derived from an EMBL/GenBank/DDBJ whole genome shotgun (WGS) entry which is preliminary data.</text>
</comment>
<dbReference type="Pfam" id="PF03167">
    <property type="entry name" value="UDG"/>
    <property type="match status" value="1"/>
</dbReference>
<evidence type="ECO:0000256" key="10">
    <source>
        <dbReference type="RuleBase" id="RU003780"/>
    </source>
</evidence>
<dbReference type="OrthoDB" id="9804372at2"/>
<dbReference type="GO" id="GO:0004844">
    <property type="term" value="F:uracil DNA N-glycosylase activity"/>
    <property type="evidence" value="ECO:0007669"/>
    <property type="project" value="UniProtKB-UniRule"/>
</dbReference>
<dbReference type="NCBIfam" id="NF003588">
    <property type="entry name" value="PRK05254.1-1"/>
    <property type="match status" value="1"/>
</dbReference>
<keyword evidence="6 9" id="KW-0227">DNA damage</keyword>
<dbReference type="EMBL" id="RIAR02000001">
    <property type="protein sequence ID" value="NSL91148.1"/>
    <property type="molecule type" value="Genomic_DNA"/>
</dbReference>
<keyword evidence="12" id="KW-1185">Reference proteome</keyword>
<comment type="subcellular location">
    <subcellularLocation>
        <location evidence="9">Cytoplasm</location>
    </subcellularLocation>
</comment>
<dbReference type="SMART" id="SM00986">
    <property type="entry name" value="UDG"/>
    <property type="match status" value="1"/>
</dbReference>
<dbReference type="NCBIfam" id="TIGR00628">
    <property type="entry name" value="ung"/>
    <property type="match status" value="1"/>
</dbReference>
<organism evidence="11 12">
    <name type="scientific">Chitinophaga solisilvae</name>
    <dbReference type="NCBI Taxonomy" id="1233460"/>
    <lineage>
        <taxon>Bacteria</taxon>
        <taxon>Pseudomonadati</taxon>
        <taxon>Bacteroidota</taxon>
        <taxon>Chitinophagia</taxon>
        <taxon>Chitinophagales</taxon>
        <taxon>Chitinophagaceae</taxon>
        <taxon>Chitinophaga</taxon>
    </lineage>
</organism>
<evidence type="ECO:0000256" key="2">
    <source>
        <dbReference type="ARBA" id="ARBA00002631"/>
    </source>
</evidence>
<keyword evidence="11" id="KW-0326">Glycosidase</keyword>
<evidence type="ECO:0000256" key="8">
    <source>
        <dbReference type="ARBA" id="ARBA00023204"/>
    </source>
</evidence>
<dbReference type="Proteomes" id="UP000281028">
    <property type="component" value="Unassembled WGS sequence"/>
</dbReference>
<keyword evidence="9" id="KW-0963">Cytoplasm</keyword>
<dbReference type="GO" id="GO:0005737">
    <property type="term" value="C:cytoplasm"/>
    <property type="evidence" value="ECO:0007669"/>
    <property type="project" value="UniProtKB-SubCell"/>
</dbReference>
<dbReference type="HAMAP" id="MF_00148">
    <property type="entry name" value="UDG"/>
    <property type="match status" value="1"/>
</dbReference>
<evidence type="ECO:0000313" key="11">
    <source>
        <dbReference type="EMBL" id="NSL91148.1"/>
    </source>
</evidence>
<evidence type="ECO:0000256" key="6">
    <source>
        <dbReference type="ARBA" id="ARBA00022763"/>
    </source>
</evidence>
<dbReference type="SMART" id="SM00987">
    <property type="entry name" value="UreE_C"/>
    <property type="match status" value="1"/>
</dbReference>
<dbReference type="SUPFAM" id="SSF52141">
    <property type="entry name" value="Uracil-DNA glycosylase-like"/>
    <property type="match status" value="1"/>
</dbReference>
<dbReference type="NCBIfam" id="NF003591">
    <property type="entry name" value="PRK05254.1-4"/>
    <property type="match status" value="1"/>
</dbReference>
<evidence type="ECO:0000256" key="4">
    <source>
        <dbReference type="ARBA" id="ARBA00012030"/>
    </source>
</evidence>
<dbReference type="NCBIfam" id="NF003589">
    <property type="entry name" value="PRK05254.1-2"/>
    <property type="match status" value="1"/>
</dbReference>
<evidence type="ECO:0000256" key="5">
    <source>
        <dbReference type="ARBA" id="ARBA00018429"/>
    </source>
</evidence>